<feature type="transmembrane region" description="Helical" evidence="5">
    <location>
        <begin position="71"/>
        <end position="96"/>
    </location>
</feature>
<name>A0A0P9C7V3_9BACL</name>
<feature type="transmembrane region" description="Helical" evidence="5">
    <location>
        <begin position="21"/>
        <end position="39"/>
    </location>
</feature>
<evidence type="ECO:0000256" key="4">
    <source>
        <dbReference type="ARBA" id="ARBA00023136"/>
    </source>
</evidence>
<gene>
    <name evidence="7" type="ORF">AN477_20740</name>
</gene>
<organism evidence="7 8">
    <name type="scientific">Alicyclobacillus ferrooxydans</name>
    <dbReference type="NCBI Taxonomy" id="471514"/>
    <lineage>
        <taxon>Bacteria</taxon>
        <taxon>Bacillati</taxon>
        <taxon>Bacillota</taxon>
        <taxon>Bacilli</taxon>
        <taxon>Bacillales</taxon>
        <taxon>Alicyclobacillaceae</taxon>
        <taxon>Alicyclobacillus</taxon>
    </lineage>
</organism>
<dbReference type="GO" id="GO:0016020">
    <property type="term" value="C:membrane"/>
    <property type="evidence" value="ECO:0007669"/>
    <property type="project" value="UniProtKB-SubCell"/>
</dbReference>
<keyword evidence="3 5" id="KW-1133">Transmembrane helix</keyword>
<reference evidence="7 8" key="1">
    <citation type="submission" date="2015-09" db="EMBL/GenBank/DDBJ databases">
        <title>Draft genome sequence of Alicyclobacillus ferrooxydans DSM 22381.</title>
        <authorList>
            <person name="Hemp J."/>
        </authorList>
    </citation>
    <scope>NUCLEOTIDE SEQUENCE [LARGE SCALE GENOMIC DNA]</scope>
    <source>
        <strain evidence="7 8">TC-34</strain>
    </source>
</reference>
<keyword evidence="4 5" id="KW-0472">Membrane</keyword>
<dbReference type="Pfam" id="PF13515">
    <property type="entry name" value="FUSC_2"/>
    <property type="match status" value="1"/>
</dbReference>
<accession>A0A0P9C7V3</accession>
<sequence>MIASFIMFAGTATRTETFMKGFNRVSGTFAGLVAAVWVAELTAGHGIRVVVVIVICIFWGFYLFRISYAYMIFFLTIIIGQLYSILHEFSTGLLLLRLEETAIGAAAGFIAALAVVPLSTRDTIRTARDNLLSDVAEFLRRAGDRIADGSVSVQDLEMLSRTVDNRLQQLLLLSRPFTRPFIGASSPVVRHRLALYALLITDVRALAVALRASVTVSRGALAAICQDLARATVRLKEAPQQNSRKQTDPALSAPIPVQLNEPIADPVTRILVHMQRVLYDLEADCADPL</sequence>
<feature type="transmembrane region" description="Helical" evidence="5">
    <location>
        <begin position="45"/>
        <end position="64"/>
    </location>
</feature>
<evidence type="ECO:0000256" key="3">
    <source>
        <dbReference type="ARBA" id="ARBA00022989"/>
    </source>
</evidence>
<keyword evidence="8" id="KW-1185">Reference proteome</keyword>
<keyword evidence="2 5" id="KW-0812">Transmembrane</keyword>
<feature type="domain" description="Integral membrane bound transporter" evidence="6">
    <location>
        <begin position="2"/>
        <end position="110"/>
    </location>
</feature>
<dbReference type="AlphaFoldDB" id="A0A0P9C7V3"/>
<evidence type="ECO:0000256" key="5">
    <source>
        <dbReference type="SAM" id="Phobius"/>
    </source>
</evidence>
<dbReference type="STRING" id="471514.AN477_20740"/>
<evidence type="ECO:0000313" key="7">
    <source>
        <dbReference type="EMBL" id="KPV41278.1"/>
    </source>
</evidence>
<dbReference type="Proteomes" id="UP000050482">
    <property type="component" value="Unassembled WGS sequence"/>
</dbReference>
<dbReference type="PATRIC" id="fig|471514.4.peg.1452"/>
<protein>
    <recommendedName>
        <fullName evidence="6">Integral membrane bound transporter domain-containing protein</fullName>
    </recommendedName>
</protein>
<dbReference type="EMBL" id="LJCO01000095">
    <property type="protein sequence ID" value="KPV41278.1"/>
    <property type="molecule type" value="Genomic_DNA"/>
</dbReference>
<feature type="transmembrane region" description="Helical" evidence="5">
    <location>
        <begin position="102"/>
        <end position="120"/>
    </location>
</feature>
<proteinExistence type="predicted"/>
<evidence type="ECO:0000313" key="8">
    <source>
        <dbReference type="Proteomes" id="UP000050482"/>
    </source>
</evidence>
<evidence type="ECO:0000259" key="6">
    <source>
        <dbReference type="Pfam" id="PF13515"/>
    </source>
</evidence>
<evidence type="ECO:0000256" key="2">
    <source>
        <dbReference type="ARBA" id="ARBA00022692"/>
    </source>
</evidence>
<comment type="caution">
    <text evidence="7">The sequence shown here is derived from an EMBL/GenBank/DDBJ whole genome shotgun (WGS) entry which is preliminary data.</text>
</comment>
<comment type="subcellular location">
    <subcellularLocation>
        <location evidence="1">Membrane</location>
        <topology evidence="1">Multi-pass membrane protein</topology>
    </subcellularLocation>
</comment>
<evidence type="ECO:0000256" key="1">
    <source>
        <dbReference type="ARBA" id="ARBA00004141"/>
    </source>
</evidence>
<dbReference type="InterPro" id="IPR049453">
    <property type="entry name" value="Memb_transporter_dom"/>
</dbReference>